<protein>
    <submittedName>
        <fullName evidence="2">MOSC domain-containing protein</fullName>
    </submittedName>
</protein>
<dbReference type="InterPro" id="IPR005303">
    <property type="entry name" value="MOCOS_middle"/>
</dbReference>
<sequence>MRAFVRELHVYPLKSGGGTSLMSAEVTPTGIRYDREFVLIRPDGARLSQREVPRMARLRPSYDGQKLLVDAMDAVTPLVHEARSDGPLCDVRMPATTCQGIDQGDEAADWFGALLDVECRLVRFTGRRETSRGGGTVAYADGYPFLVISAESLADLNGRLEEPLPMNRFRPSIVIEGLGAFGEDSVERLWIDPVEIDLVKPCDRCVITTTDQETGLRGREPLRTLAAYRTKPKDSGGQGVFFGQNGIPRTFGTIHVGDAVKTARA</sequence>
<dbReference type="PROSITE" id="PS51340">
    <property type="entry name" value="MOSC"/>
    <property type="match status" value="1"/>
</dbReference>
<dbReference type="PANTHER" id="PTHR14237">
    <property type="entry name" value="MOLYBDOPTERIN COFACTOR SULFURASE MOSC"/>
    <property type="match status" value="1"/>
</dbReference>
<evidence type="ECO:0000259" key="1">
    <source>
        <dbReference type="PROSITE" id="PS51340"/>
    </source>
</evidence>
<keyword evidence="3" id="KW-1185">Reference proteome</keyword>
<dbReference type="Proteomes" id="UP001589627">
    <property type="component" value="Unassembled WGS sequence"/>
</dbReference>
<dbReference type="Pfam" id="PF03473">
    <property type="entry name" value="MOSC"/>
    <property type="match status" value="1"/>
</dbReference>
<gene>
    <name evidence="2" type="ORF">ACFFNX_31710</name>
</gene>
<dbReference type="InterPro" id="IPR011037">
    <property type="entry name" value="Pyrv_Knase-like_insert_dom_sf"/>
</dbReference>
<dbReference type="EMBL" id="JBHLZP010000308">
    <property type="protein sequence ID" value="MFB9836751.1"/>
    <property type="molecule type" value="Genomic_DNA"/>
</dbReference>
<evidence type="ECO:0000313" key="3">
    <source>
        <dbReference type="Proteomes" id="UP001589627"/>
    </source>
</evidence>
<name>A0ABV5YNY0_9ACTN</name>
<proteinExistence type="predicted"/>
<accession>A0ABV5YNY0</accession>
<feature type="domain" description="MOSC" evidence="1">
    <location>
        <begin position="119"/>
        <end position="263"/>
    </location>
</feature>
<organism evidence="2 3">
    <name type="scientific">Actinoallomurus acaciae</name>
    <dbReference type="NCBI Taxonomy" id="502577"/>
    <lineage>
        <taxon>Bacteria</taxon>
        <taxon>Bacillati</taxon>
        <taxon>Actinomycetota</taxon>
        <taxon>Actinomycetes</taxon>
        <taxon>Streptosporangiales</taxon>
        <taxon>Thermomonosporaceae</taxon>
        <taxon>Actinoallomurus</taxon>
    </lineage>
</organism>
<dbReference type="Pfam" id="PF03476">
    <property type="entry name" value="MOSC_N"/>
    <property type="match status" value="1"/>
</dbReference>
<dbReference type="SUPFAM" id="SSF141673">
    <property type="entry name" value="MOSC N-terminal domain-like"/>
    <property type="match status" value="1"/>
</dbReference>
<dbReference type="RefSeq" id="WP_378209550.1">
    <property type="nucleotide sequence ID" value="NZ_JBHLZP010000308.1"/>
</dbReference>
<dbReference type="SUPFAM" id="SSF50800">
    <property type="entry name" value="PK beta-barrel domain-like"/>
    <property type="match status" value="1"/>
</dbReference>
<reference evidence="2 3" key="1">
    <citation type="submission" date="2024-09" db="EMBL/GenBank/DDBJ databases">
        <authorList>
            <person name="Sun Q."/>
            <person name="Mori K."/>
        </authorList>
    </citation>
    <scope>NUCLEOTIDE SEQUENCE [LARGE SCALE GENOMIC DNA]</scope>
    <source>
        <strain evidence="2 3">TBRC 0563</strain>
    </source>
</reference>
<dbReference type="PANTHER" id="PTHR14237:SF19">
    <property type="entry name" value="MITOCHONDRIAL AMIDOXIME REDUCING COMPONENT 1"/>
    <property type="match status" value="1"/>
</dbReference>
<evidence type="ECO:0000313" key="2">
    <source>
        <dbReference type="EMBL" id="MFB9836751.1"/>
    </source>
</evidence>
<comment type="caution">
    <text evidence="2">The sequence shown here is derived from an EMBL/GenBank/DDBJ whole genome shotgun (WGS) entry which is preliminary data.</text>
</comment>
<dbReference type="InterPro" id="IPR005302">
    <property type="entry name" value="MoCF_Sase_C"/>
</dbReference>